<keyword evidence="1" id="KW-1133">Transmembrane helix</keyword>
<feature type="signal peptide" evidence="2">
    <location>
        <begin position="1"/>
        <end position="16"/>
    </location>
</feature>
<keyword evidence="4" id="KW-1185">Reference proteome</keyword>
<feature type="transmembrane region" description="Helical" evidence="1">
    <location>
        <begin position="44"/>
        <end position="63"/>
    </location>
</feature>
<protein>
    <recommendedName>
        <fullName evidence="5">Mid2 domain-containing protein</fullName>
    </recommendedName>
</protein>
<sequence length="119" mass="13981">MSYFVLLPFLVQAVLAQVNDSGFNENQDNQPKKEESWLQKNDRYIFIIVIGLVILGLLIWYIVRSIKGMRKRLARDNERHMYMVQQATANVPEHVPIPMNGYQKFDNGSSTMMHHSHRY</sequence>
<keyword evidence="1" id="KW-0472">Membrane</keyword>
<organism evidence="3 4">
    <name type="scientific">Syncephalastrum racemosum</name>
    <name type="common">Filamentous fungus</name>
    <dbReference type="NCBI Taxonomy" id="13706"/>
    <lineage>
        <taxon>Eukaryota</taxon>
        <taxon>Fungi</taxon>
        <taxon>Fungi incertae sedis</taxon>
        <taxon>Mucoromycota</taxon>
        <taxon>Mucoromycotina</taxon>
        <taxon>Mucoromycetes</taxon>
        <taxon>Mucorales</taxon>
        <taxon>Syncephalastraceae</taxon>
        <taxon>Syncephalastrum</taxon>
    </lineage>
</organism>
<evidence type="ECO:0000313" key="4">
    <source>
        <dbReference type="Proteomes" id="UP000242180"/>
    </source>
</evidence>
<evidence type="ECO:0000256" key="2">
    <source>
        <dbReference type="SAM" id="SignalP"/>
    </source>
</evidence>
<gene>
    <name evidence="3" type="ORF">BCR43DRAFT_491959</name>
</gene>
<dbReference type="Proteomes" id="UP000242180">
    <property type="component" value="Unassembled WGS sequence"/>
</dbReference>
<evidence type="ECO:0008006" key="5">
    <source>
        <dbReference type="Google" id="ProtNLM"/>
    </source>
</evidence>
<accession>A0A1X2HCS9</accession>
<reference evidence="3 4" key="1">
    <citation type="submission" date="2016-07" db="EMBL/GenBank/DDBJ databases">
        <title>Pervasive Adenine N6-methylation of Active Genes in Fungi.</title>
        <authorList>
            <consortium name="DOE Joint Genome Institute"/>
            <person name="Mondo S.J."/>
            <person name="Dannebaum R.O."/>
            <person name="Kuo R.C."/>
            <person name="Labutti K."/>
            <person name="Haridas S."/>
            <person name="Kuo A."/>
            <person name="Salamov A."/>
            <person name="Ahrendt S.R."/>
            <person name="Lipzen A."/>
            <person name="Sullivan W."/>
            <person name="Andreopoulos W.B."/>
            <person name="Clum A."/>
            <person name="Lindquist E."/>
            <person name="Daum C."/>
            <person name="Ramamoorthy G.K."/>
            <person name="Gryganskyi A."/>
            <person name="Culley D."/>
            <person name="Magnuson J.K."/>
            <person name="James T.Y."/>
            <person name="O'Malley M.A."/>
            <person name="Stajich J.E."/>
            <person name="Spatafora J.W."/>
            <person name="Visel A."/>
            <person name="Grigoriev I.V."/>
        </authorList>
    </citation>
    <scope>NUCLEOTIDE SEQUENCE [LARGE SCALE GENOMIC DNA]</scope>
    <source>
        <strain evidence="3 4">NRRL 2496</strain>
    </source>
</reference>
<dbReference type="STRING" id="13706.A0A1X2HCS9"/>
<dbReference type="EMBL" id="MCGN01000005">
    <property type="protein sequence ID" value="ORY96601.1"/>
    <property type="molecule type" value="Genomic_DNA"/>
</dbReference>
<keyword evidence="1" id="KW-0812">Transmembrane</keyword>
<dbReference type="InParanoid" id="A0A1X2HCS9"/>
<evidence type="ECO:0000313" key="3">
    <source>
        <dbReference type="EMBL" id="ORY96601.1"/>
    </source>
</evidence>
<keyword evidence="2" id="KW-0732">Signal</keyword>
<evidence type="ECO:0000256" key="1">
    <source>
        <dbReference type="SAM" id="Phobius"/>
    </source>
</evidence>
<name>A0A1X2HCS9_SYNRA</name>
<proteinExistence type="predicted"/>
<comment type="caution">
    <text evidence="3">The sequence shown here is derived from an EMBL/GenBank/DDBJ whole genome shotgun (WGS) entry which is preliminary data.</text>
</comment>
<dbReference type="OrthoDB" id="2288451at2759"/>
<dbReference type="OMA" id="NGFHKMP"/>
<feature type="chain" id="PRO_5010862084" description="Mid2 domain-containing protein" evidence="2">
    <location>
        <begin position="17"/>
        <end position="119"/>
    </location>
</feature>
<dbReference type="AlphaFoldDB" id="A0A1X2HCS9"/>